<keyword evidence="2" id="KW-1133">Transmembrane helix</keyword>
<evidence type="ECO:0000313" key="3">
    <source>
        <dbReference type="EMBL" id="TFY72243.1"/>
    </source>
</evidence>
<dbReference type="Proteomes" id="UP000298327">
    <property type="component" value="Unassembled WGS sequence"/>
</dbReference>
<sequence>MSQCGAKEYRITISSLWAGSVLHGFYTALFAGSIYVLAFQRLNKYYLATTIILYILITTGAAFDLAQVLSTPKTISGAYFSDGGDYLCDPDSITPEQVHEAVISNLFNVVHDVLNVFSQIAADGLLIFRCFVIWERKIRIVLPLIILLTATTVCNLVDAHYDYELYKMSRAAGSSGVTPPGWFRAVDMSSEFANAGVAMMLATTVLTTIATAGRIWWTLKRLGRRSIGGAYRSAILMLVESGMLYSSALIVQLIIQQTAAEYIGIFPEIQSMLSGIAPTLIIVRVGMGRSFETTHVSAIQTQNNTMQFAKPATSTMASAAGHSGSDSTDTDSARQARITIPIAKASDGDISEQLGEAEKYVFLSVQDSVKDS</sequence>
<keyword evidence="2" id="KW-0812">Transmembrane</keyword>
<dbReference type="OrthoDB" id="3265563at2759"/>
<dbReference type="AlphaFoldDB" id="A0A4Y9ZEG1"/>
<evidence type="ECO:0000256" key="1">
    <source>
        <dbReference type="SAM" id="MobiDB-lite"/>
    </source>
</evidence>
<protein>
    <recommendedName>
        <fullName evidence="5">G-protein coupled receptors family 1 profile domain-containing protein</fullName>
    </recommendedName>
</protein>
<reference evidence="3 4" key="1">
    <citation type="submission" date="2019-02" db="EMBL/GenBank/DDBJ databases">
        <title>Genome sequencing of the rare red list fungi Dentipellis fragilis.</title>
        <authorList>
            <person name="Buettner E."/>
            <person name="Kellner H."/>
        </authorList>
    </citation>
    <scope>NUCLEOTIDE SEQUENCE [LARGE SCALE GENOMIC DNA]</scope>
    <source>
        <strain evidence="3 4">DSM 105465</strain>
    </source>
</reference>
<keyword evidence="2" id="KW-0472">Membrane</keyword>
<name>A0A4Y9ZEG1_9AGAM</name>
<proteinExistence type="predicted"/>
<feature type="region of interest" description="Disordered" evidence="1">
    <location>
        <begin position="312"/>
        <end position="335"/>
    </location>
</feature>
<feature type="transmembrane region" description="Helical" evidence="2">
    <location>
        <begin position="16"/>
        <end position="38"/>
    </location>
</feature>
<keyword evidence="4" id="KW-1185">Reference proteome</keyword>
<feature type="transmembrane region" description="Helical" evidence="2">
    <location>
        <begin position="116"/>
        <end position="134"/>
    </location>
</feature>
<feature type="transmembrane region" description="Helical" evidence="2">
    <location>
        <begin position="45"/>
        <end position="63"/>
    </location>
</feature>
<gene>
    <name evidence="3" type="ORF">EVG20_g745</name>
</gene>
<evidence type="ECO:0008006" key="5">
    <source>
        <dbReference type="Google" id="ProtNLM"/>
    </source>
</evidence>
<comment type="caution">
    <text evidence="3">The sequence shown here is derived from an EMBL/GenBank/DDBJ whole genome shotgun (WGS) entry which is preliminary data.</text>
</comment>
<feature type="transmembrane region" description="Helical" evidence="2">
    <location>
        <begin position="234"/>
        <end position="255"/>
    </location>
</feature>
<evidence type="ECO:0000256" key="2">
    <source>
        <dbReference type="SAM" id="Phobius"/>
    </source>
</evidence>
<organism evidence="3 4">
    <name type="scientific">Dentipellis fragilis</name>
    <dbReference type="NCBI Taxonomy" id="205917"/>
    <lineage>
        <taxon>Eukaryota</taxon>
        <taxon>Fungi</taxon>
        <taxon>Dikarya</taxon>
        <taxon>Basidiomycota</taxon>
        <taxon>Agaricomycotina</taxon>
        <taxon>Agaricomycetes</taxon>
        <taxon>Russulales</taxon>
        <taxon>Hericiaceae</taxon>
        <taxon>Dentipellis</taxon>
    </lineage>
</organism>
<evidence type="ECO:0000313" key="4">
    <source>
        <dbReference type="Proteomes" id="UP000298327"/>
    </source>
</evidence>
<accession>A0A4Y9ZEG1</accession>
<dbReference type="EMBL" id="SEOQ01000020">
    <property type="protein sequence ID" value="TFY72243.1"/>
    <property type="molecule type" value="Genomic_DNA"/>
</dbReference>
<feature type="transmembrane region" description="Helical" evidence="2">
    <location>
        <begin position="141"/>
        <end position="161"/>
    </location>
</feature>
<feature type="transmembrane region" description="Helical" evidence="2">
    <location>
        <begin position="192"/>
        <end position="213"/>
    </location>
</feature>